<proteinExistence type="predicted"/>
<dbReference type="Proteomes" id="UP000831467">
    <property type="component" value="Chromosome"/>
</dbReference>
<dbReference type="RefSeq" id="WP_247981621.1">
    <property type="nucleotide sequence ID" value="NZ_CP078076.1"/>
</dbReference>
<accession>A0ABY4IH97</accession>
<gene>
    <name evidence="2" type="ORF">KV394_13035</name>
</gene>
<feature type="domain" description="N-acetyltransferase" evidence="1">
    <location>
        <begin position="6"/>
        <end position="188"/>
    </location>
</feature>
<sequence length="359" mass="39081">MTIAELTISPLTVPAALDADDAADFRAYGELNRQICDEQVGIPDLAPDAAQMLPGWQDDTDSLDLGFVARDGADIVGMVTVSFAQEADANAAEVDLLVSDAHWGRGIEDALLARAESEARSRGRSVLQIWSLHRPEETSRMLVPRTRWGRIPATPLSDLLDAHGFTLEQVERNSEFDLRADPAPLEAALAEATQAAGPDYRVVEWLLPTPPELRSGYAAVLARLSTDAPSGDMDFVAEVWDADRVARRDARLTGAGQTVSVVAVEHVPTGDIVAYNELVIGAERTGVTHQFGTLVSKDHRGHRLGMIVKCANLLRWRELVPDATVVSTFNAEENRPMLDINEAIGFRPVSYAGAWQKKL</sequence>
<dbReference type="EMBL" id="CP078076">
    <property type="protein sequence ID" value="UPL11979.1"/>
    <property type="molecule type" value="Genomic_DNA"/>
</dbReference>
<dbReference type="PROSITE" id="PS51186">
    <property type="entry name" value="GNAT"/>
    <property type="match status" value="1"/>
</dbReference>
<keyword evidence="3" id="KW-1185">Reference proteome</keyword>
<dbReference type="InterPro" id="IPR000182">
    <property type="entry name" value="GNAT_dom"/>
</dbReference>
<name>A0ABY4IH97_9MICO</name>
<dbReference type="InterPro" id="IPR016181">
    <property type="entry name" value="Acyl_CoA_acyltransferase"/>
</dbReference>
<organism evidence="2 3">
    <name type="scientific">Microbacterium sufflavum</name>
    <dbReference type="NCBI Taxonomy" id="2851649"/>
    <lineage>
        <taxon>Bacteria</taxon>
        <taxon>Bacillati</taxon>
        <taxon>Actinomycetota</taxon>
        <taxon>Actinomycetes</taxon>
        <taxon>Micrococcales</taxon>
        <taxon>Microbacteriaceae</taxon>
        <taxon>Microbacterium</taxon>
    </lineage>
</organism>
<dbReference type="CDD" id="cd04301">
    <property type="entry name" value="NAT_SF"/>
    <property type="match status" value="1"/>
</dbReference>
<dbReference type="Gene3D" id="3.40.630.30">
    <property type="match status" value="1"/>
</dbReference>
<reference evidence="2 3" key="1">
    <citation type="submission" date="2021-06" db="EMBL/GenBank/DDBJ databases">
        <title>Genome-based taxonomic framework of Microbacterium strains isolated from marine environment, the description of four new species and reclassification of four preexisting species.</title>
        <authorList>
            <person name="Lee S.D."/>
            <person name="Kim S.-M."/>
            <person name="Byeon Y.-S."/>
            <person name="Yang H.L."/>
            <person name="Kim I.S."/>
        </authorList>
    </citation>
    <scope>NUCLEOTIDE SEQUENCE [LARGE SCALE GENOMIC DNA]</scope>
    <source>
        <strain evidence="2 3">SSW1-51</strain>
    </source>
</reference>
<evidence type="ECO:0000313" key="2">
    <source>
        <dbReference type="EMBL" id="UPL11979.1"/>
    </source>
</evidence>
<protein>
    <submittedName>
        <fullName evidence="2">GNAT family N-acetyltransferase</fullName>
    </submittedName>
</protein>
<evidence type="ECO:0000259" key="1">
    <source>
        <dbReference type="PROSITE" id="PS51186"/>
    </source>
</evidence>
<evidence type="ECO:0000313" key="3">
    <source>
        <dbReference type="Proteomes" id="UP000831467"/>
    </source>
</evidence>
<dbReference type="SUPFAM" id="SSF55729">
    <property type="entry name" value="Acyl-CoA N-acyltransferases (Nat)"/>
    <property type="match status" value="2"/>
</dbReference>
<dbReference type="Pfam" id="PF00583">
    <property type="entry name" value="Acetyltransf_1"/>
    <property type="match status" value="1"/>
</dbReference>